<evidence type="ECO:0000256" key="1">
    <source>
        <dbReference type="SAM" id="SignalP"/>
    </source>
</evidence>
<keyword evidence="1" id="KW-0732">Signal</keyword>
<dbReference type="RefSeq" id="WP_282756873.1">
    <property type="nucleotide sequence ID" value="NZ_JASCTH010000001.1"/>
</dbReference>
<evidence type="ECO:0000313" key="2">
    <source>
        <dbReference type="EMBL" id="MDI6097483.1"/>
    </source>
</evidence>
<keyword evidence="3" id="KW-1185">Reference proteome</keyword>
<name>A0ABT6WCM9_9ACTN</name>
<organism evidence="2 3">
    <name type="scientific">Actinoplanes sandaracinus</name>
    <dbReference type="NCBI Taxonomy" id="3045177"/>
    <lineage>
        <taxon>Bacteria</taxon>
        <taxon>Bacillati</taxon>
        <taxon>Actinomycetota</taxon>
        <taxon>Actinomycetes</taxon>
        <taxon>Micromonosporales</taxon>
        <taxon>Micromonosporaceae</taxon>
        <taxon>Actinoplanes</taxon>
    </lineage>
</organism>
<feature type="signal peptide" evidence="1">
    <location>
        <begin position="1"/>
        <end position="33"/>
    </location>
</feature>
<dbReference type="EMBL" id="JASCTH010000001">
    <property type="protein sequence ID" value="MDI6097483.1"/>
    <property type="molecule type" value="Genomic_DNA"/>
</dbReference>
<evidence type="ECO:0008006" key="4">
    <source>
        <dbReference type="Google" id="ProtNLM"/>
    </source>
</evidence>
<reference evidence="2 3" key="1">
    <citation type="submission" date="2023-05" db="EMBL/GenBank/DDBJ databases">
        <title>Actinoplanes sp. NEAU-A12 genome sequencing.</title>
        <authorList>
            <person name="Wang Z.-S."/>
        </authorList>
    </citation>
    <scope>NUCLEOTIDE SEQUENCE [LARGE SCALE GENOMIC DNA]</scope>
    <source>
        <strain evidence="2 3">NEAU-A12</strain>
    </source>
</reference>
<evidence type="ECO:0000313" key="3">
    <source>
        <dbReference type="Proteomes" id="UP001241758"/>
    </source>
</evidence>
<sequence>MLKTSMVGRLAAGVTALAAGATTIVAGPTAAFAADVNPKSASAVCGSGFSVVDSFNDDGWAYVYLLYNSRSGENCVVTMKQKNLGTKTRVSAWLETEDNVKSDPGNYEYYAGPVRLKAQGKCVRFGGEVKVNGQVTFYSSPWGHCG</sequence>
<feature type="chain" id="PRO_5046548422" description="Spore-associated protein A" evidence="1">
    <location>
        <begin position="34"/>
        <end position="146"/>
    </location>
</feature>
<comment type="caution">
    <text evidence="2">The sequence shown here is derived from an EMBL/GenBank/DDBJ whole genome shotgun (WGS) entry which is preliminary data.</text>
</comment>
<gene>
    <name evidence="2" type="ORF">QLQ12_02575</name>
</gene>
<proteinExistence type="predicted"/>
<accession>A0ABT6WCM9</accession>
<dbReference type="Proteomes" id="UP001241758">
    <property type="component" value="Unassembled WGS sequence"/>
</dbReference>
<protein>
    <recommendedName>
        <fullName evidence="4">Spore-associated protein A</fullName>
    </recommendedName>
</protein>